<proteinExistence type="predicted"/>
<reference evidence="1" key="1">
    <citation type="submission" date="2021-02" db="EMBL/GenBank/DDBJ databases">
        <authorList>
            <consortium name="DOE Joint Genome Institute"/>
            <person name="Ahrendt S."/>
            <person name="Looney B.P."/>
            <person name="Miyauchi S."/>
            <person name="Morin E."/>
            <person name="Drula E."/>
            <person name="Courty P.E."/>
            <person name="Chicoki N."/>
            <person name="Fauchery L."/>
            <person name="Kohler A."/>
            <person name="Kuo A."/>
            <person name="Labutti K."/>
            <person name="Pangilinan J."/>
            <person name="Lipzen A."/>
            <person name="Riley R."/>
            <person name="Andreopoulos W."/>
            <person name="He G."/>
            <person name="Johnson J."/>
            <person name="Barry K.W."/>
            <person name="Grigoriev I.V."/>
            <person name="Nagy L."/>
            <person name="Hibbett D."/>
            <person name="Henrissat B."/>
            <person name="Matheny P.B."/>
            <person name="Labbe J."/>
            <person name="Martin F."/>
        </authorList>
    </citation>
    <scope>NUCLEOTIDE SEQUENCE</scope>
    <source>
        <strain evidence="1">EC-137</strain>
    </source>
</reference>
<sequence>MADSASRFQDPTLVGTRIRAQTANTIPADLPLERDFGEGTDYTITDHVRELHAKLTAPQSPRLALVMDRLVYHLHAFAREVGLTHAEWAAAVELIGRAGKESTAGKDEVVLMSDCLGLSVLVDEMEHPRPKAATEGCEEGPFYTKSFPEVPSGSCISHPDTVGQPLFFEATVKNTKGEPIQGAKAEVWQSDGEGTYDVMYDTPPESGADDRARIIAEPNGYFSYRGVLPVAYPIPDDGPCGTMLRALGRHPHRASHLHFRLTAPGYDSLTTALYPSHSPFLGTDPVFATRLSLIGDLEQAEDVGKWKEWGFDEADVRKRGGKVWAWRFAFVLASKEEVELERQNRKADRITPNTKL</sequence>
<keyword evidence="1" id="KW-0560">Oxidoreductase</keyword>
<evidence type="ECO:0000313" key="1">
    <source>
        <dbReference type="EMBL" id="KAI0031460.1"/>
    </source>
</evidence>
<name>A0ACB8QIK9_9AGAM</name>
<keyword evidence="1" id="KW-0223">Dioxygenase</keyword>
<protein>
    <submittedName>
        <fullName evidence="1">Aromatic compound dioxygenase</fullName>
    </submittedName>
</protein>
<organism evidence="1 2">
    <name type="scientific">Vararia minispora EC-137</name>
    <dbReference type="NCBI Taxonomy" id="1314806"/>
    <lineage>
        <taxon>Eukaryota</taxon>
        <taxon>Fungi</taxon>
        <taxon>Dikarya</taxon>
        <taxon>Basidiomycota</taxon>
        <taxon>Agaricomycotina</taxon>
        <taxon>Agaricomycetes</taxon>
        <taxon>Russulales</taxon>
        <taxon>Lachnocladiaceae</taxon>
        <taxon>Vararia</taxon>
    </lineage>
</organism>
<comment type="caution">
    <text evidence="1">The sequence shown here is derived from an EMBL/GenBank/DDBJ whole genome shotgun (WGS) entry which is preliminary data.</text>
</comment>
<accession>A0ACB8QIK9</accession>
<keyword evidence="2" id="KW-1185">Reference proteome</keyword>
<reference evidence="1" key="2">
    <citation type="journal article" date="2022" name="New Phytol.">
        <title>Evolutionary transition to the ectomycorrhizal habit in the genomes of a hyperdiverse lineage of mushroom-forming fungi.</title>
        <authorList>
            <person name="Looney B."/>
            <person name="Miyauchi S."/>
            <person name="Morin E."/>
            <person name="Drula E."/>
            <person name="Courty P.E."/>
            <person name="Kohler A."/>
            <person name="Kuo A."/>
            <person name="LaButti K."/>
            <person name="Pangilinan J."/>
            <person name="Lipzen A."/>
            <person name="Riley R."/>
            <person name="Andreopoulos W."/>
            <person name="He G."/>
            <person name="Johnson J."/>
            <person name="Nolan M."/>
            <person name="Tritt A."/>
            <person name="Barry K.W."/>
            <person name="Grigoriev I.V."/>
            <person name="Nagy L.G."/>
            <person name="Hibbett D."/>
            <person name="Henrissat B."/>
            <person name="Matheny P.B."/>
            <person name="Labbe J."/>
            <person name="Martin F.M."/>
        </authorList>
    </citation>
    <scope>NUCLEOTIDE SEQUENCE</scope>
    <source>
        <strain evidence="1">EC-137</strain>
    </source>
</reference>
<dbReference type="Proteomes" id="UP000814128">
    <property type="component" value="Unassembled WGS sequence"/>
</dbReference>
<evidence type="ECO:0000313" key="2">
    <source>
        <dbReference type="Proteomes" id="UP000814128"/>
    </source>
</evidence>
<gene>
    <name evidence="1" type="ORF">K488DRAFT_86791</name>
</gene>
<dbReference type="EMBL" id="MU273579">
    <property type="protein sequence ID" value="KAI0031460.1"/>
    <property type="molecule type" value="Genomic_DNA"/>
</dbReference>